<feature type="domain" description="RWD" evidence="2">
    <location>
        <begin position="9"/>
        <end position="111"/>
    </location>
</feature>
<name>A0A915CFQ9_PARUN</name>
<reference evidence="4" key="1">
    <citation type="submission" date="2022-11" db="UniProtKB">
        <authorList>
            <consortium name="WormBaseParasite"/>
        </authorList>
    </citation>
    <scope>IDENTIFICATION</scope>
</reference>
<dbReference type="PANTHER" id="PTHR21275">
    <property type="entry name" value="RWD DOMAIN-CONTAINING PROTEIN 4"/>
    <property type="match status" value="1"/>
</dbReference>
<dbReference type="InterPro" id="IPR042770">
    <property type="entry name" value="RWDD4"/>
</dbReference>
<keyword evidence="3" id="KW-1185">Reference proteome</keyword>
<accession>A0A915CFQ9</accession>
<dbReference type="PROSITE" id="PS50908">
    <property type="entry name" value="RWD"/>
    <property type="match status" value="1"/>
</dbReference>
<dbReference type="InterPro" id="IPR006575">
    <property type="entry name" value="RWD_dom"/>
</dbReference>
<feature type="region of interest" description="Disordered" evidence="1">
    <location>
        <begin position="124"/>
        <end position="145"/>
    </location>
</feature>
<dbReference type="InterPro" id="IPR016135">
    <property type="entry name" value="UBQ-conjugating_enzyme/RWD"/>
</dbReference>
<protein>
    <submittedName>
        <fullName evidence="4">RWD domain-containing protein</fullName>
    </submittedName>
</protein>
<dbReference type="Gene3D" id="3.10.110.10">
    <property type="entry name" value="Ubiquitin Conjugating Enzyme"/>
    <property type="match status" value="1"/>
</dbReference>
<evidence type="ECO:0000313" key="4">
    <source>
        <dbReference type="WBParaSite" id="PgR146_g016_t01"/>
    </source>
</evidence>
<dbReference type="Pfam" id="PF05773">
    <property type="entry name" value="RWD"/>
    <property type="match status" value="1"/>
</dbReference>
<dbReference type="WBParaSite" id="PgR146_g016_t01">
    <property type="protein sequence ID" value="PgR146_g016_t01"/>
    <property type="gene ID" value="PgR146_g016"/>
</dbReference>
<evidence type="ECO:0000313" key="3">
    <source>
        <dbReference type="Proteomes" id="UP000887569"/>
    </source>
</evidence>
<dbReference type="Proteomes" id="UP000887569">
    <property type="component" value="Unplaced"/>
</dbReference>
<dbReference type="SMART" id="SM00591">
    <property type="entry name" value="RWD"/>
    <property type="match status" value="1"/>
</dbReference>
<evidence type="ECO:0000256" key="1">
    <source>
        <dbReference type="SAM" id="MobiDB-lite"/>
    </source>
</evidence>
<proteinExistence type="predicted"/>
<organism evidence="3 4">
    <name type="scientific">Parascaris univalens</name>
    <name type="common">Nematode worm</name>
    <dbReference type="NCBI Taxonomy" id="6257"/>
    <lineage>
        <taxon>Eukaryota</taxon>
        <taxon>Metazoa</taxon>
        <taxon>Ecdysozoa</taxon>
        <taxon>Nematoda</taxon>
        <taxon>Chromadorea</taxon>
        <taxon>Rhabditida</taxon>
        <taxon>Spirurina</taxon>
        <taxon>Ascaridomorpha</taxon>
        <taxon>Ascaridoidea</taxon>
        <taxon>Ascarididae</taxon>
        <taxon>Parascaris</taxon>
    </lineage>
</organism>
<dbReference type="AlphaFoldDB" id="A0A915CFQ9"/>
<dbReference type="PANTHER" id="PTHR21275:SF1">
    <property type="entry name" value="RWD DOMAIN-CONTAINING PROTEIN 4"/>
    <property type="match status" value="1"/>
</dbReference>
<dbReference type="SUPFAM" id="SSF54495">
    <property type="entry name" value="UBC-like"/>
    <property type="match status" value="1"/>
</dbReference>
<evidence type="ECO:0000259" key="2">
    <source>
        <dbReference type="PROSITE" id="PS50908"/>
    </source>
</evidence>
<sequence length="188" mass="21831">MIAADEQATELEVLRSIFDGDQRFSVIANNKFQYKFGEDDHYRSFLLEIDWPKTYPETLPRINMDLFYNKHLLPEVKERILLKLKQEAESYLGMAATFSLIEYVKENFDDLVKDQIESATMAEEASNVKLSNSETDTEDPKKVNSVNKVQMSKAQKRRMWDRTDASKLGQAERGWNWVDILGHLAQTS</sequence>
<dbReference type="CDD" id="cd23817">
    <property type="entry name" value="RWD-RWDD4"/>
    <property type="match status" value="1"/>
</dbReference>